<evidence type="ECO:0000313" key="2">
    <source>
        <dbReference type="Proteomes" id="UP000776164"/>
    </source>
</evidence>
<sequence>MTITSTPTTMLRNSPTLRQVRPTLRQVRPTLWRVIRADGSLAGYIESSSEGARTAGVATAPRFEARRLVVSTRQIMQIGDFASMDDALTCFL</sequence>
<proteinExistence type="predicted"/>
<evidence type="ECO:0000313" key="1">
    <source>
        <dbReference type="EMBL" id="MBM7472765.1"/>
    </source>
</evidence>
<comment type="caution">
    <text evidence="1">The sequence shown here is derived from an EMBL/GenBank/DDBJ whole genome shotgun (WGS) entry which is preliminary data.</text>
</comment>
<gene>
    <name evidence="1" type="ORF">JOE66_002399</name>
</gene>
<dbReference type="Proteomes" id="UP000776164">
    <property type="component" value="Unassembled WGS sequence"/>
</dbReference>
<name>A0ABS2L6N4_9MICO</name>
<keyword evidence="2" id="KW-1185">Reference proteome</keyword>
<accession>A0ABS2L6N4</accession>
<organism evidence="1 2">
    <name type="scientific">Subtercola frigoramans</name>
    <dbReference type="NCBI Taxonomy" id="120298"/>
    <lineage>
        <taxon>Bacteria</taxon>
        <taxon>Bacillati</taxon>
        <taxon>Actinomycetota</taxon>
        <taxon>Actinomycetes</taxon>
        <taxon>Micrococcales</taxon>
        <taxon>Microbacteriaceae</taxon>
        <taxon>Subtercola</taxon>
    </lineage>
</organism>
<reference evidence="1 2" key="1">
    <citation type="submission" date="2021-01" db="EMBL/GenBank/DDBJ databases">
        <title>Sequencing the genomes of 1000 actinobacteria strains.</title>
        <authorList>
            <person name="Klenk H.-P."/>
        </authorList>
    </citation>
    <scope>NUCLEOTIDE SEQUENCE [LARGE SCALE GENOMIC DNA]</scope>
    <source>
        <strain evidence="1 2">DSM 13057</strain>
    </source>
</reference>
<dbReference type="RefSeq" id="WP_205109766.1">
    <property type="nucleotide sequence ID" value="NZ_BAAAHT010000002.1"/>
</dbReference>
<dbReference type="EMBL" id="JAFBBU010000001">
    <property type="protein sequence ID" value="MBM7472765.1"/>
    <property type="molecule type" value="Genomic_DNA"/>
</dbReference>
<protein>
    <submittedName>
        <fullName evidence="1">Uncharacterized protein</fullName>
    </submittedName>
</protein>